<dbReference type="Proteomes" id="UP001291623">
    <property type="component" value="Unassembled WGS sequence"/>
</dbReference>
<keyword evidence="3" id="KW-1185">Reference proteome</keyword>
<reference evidence="2" key="1">
    <citation type="submission" date="2023-12" db="EMBL/GenBank/DDBJ databases">
        <title>Genome assembly of Anisodus tanguticus.</title>
        <authorList>
            <person name="Wang Y.-J."/>
        </authorList>
    </citation>
    <scope>NUCLEOTIDE SEQUENCE</scope>
    <source>
        <strain evidence="2">KB-2021</strain>
        <tissue evidence="2">Leaf</tissue>
    </source>
</reference>
<accession>A0AAE1VRG5</accession>
<dbReference type="EMBL" id="JAVYJV010000005">
    <property type="protein sequence ID" value="KAK4370224.1"/>
    <property type="molecule type" value="Genomic_DNA"/>
</dbReference>
<evidence type="ECO:0000256" key="1">
    <source>
        <dbReference type="SAM" id="MobiDB-lite"/>
    </source>
</evidence>
<dbReference type="AlphaFoldDB" id="A0AAE1VRG5"/>
<organism evidence="2 3">
    <name type="scientific">Anisodus tanguticus</name>
    <dbReference type="NCBI Taxonomy" id="243964"/>
    <lineage>
        <taxon>Eukaryota</taxon>
        <taxon>Viridiplantae</taxon>
        <taxon>Streptophyta</taxon>
        <taxon>Embryophyta</taxon>
        <taxon>Tracheophyta</taxon>
        <taxon>Spermatophyta</taxon>
        <taxon>Magnoliopsida</taxon>
        <taxon>eudicotyledons</taxon>
        <taxon>Gunneridae</taxon>
        <taxon>Pentapetalae</taxon>
        <taxon>asterids</taxon>
        <taxon>lamiids</taxon>
        <taxon>Solanales</taxon>
        <taxon>Solanaceae</taxon>
        <taxon>Solanoideae</taxon>
        <taxon>Hyoscyameae</taxon>
        <taxon>Anisodus</taxon>
    </lineage>
</organism>
<evidence type="ECO:0000313" key="2">
    <source>
        <dbReference type="EMBL" id="KAK4370224.1"/>
    </source>
</evidence>
<proteinExistence type="predicted"/>
<comment type="caution">
    <text evidence="2">The sequence shown here is derived from an EMBL/GenBank/DDBJ whole genome shotgun (WGS) entry which is preliminary data.</text>
</comment>
<feature type="region of interest" description="Disordered" evidence="1">
    <location>
        <begin position="54"/>
        <end position="98"/>
    </location>
</feature>
<sequence>MSQRSYKLTLLVEGPGERVLIVLFVVDTPSGKKTRSQGVVLVYSPTSLVRIRSHSVQKPLKLQKGNGSKIAKPNDEADVGPSKKRKKCIRPNDDDVGS</sequence>
<gene>
    <name evidence="2" type="ORF">RND71_009699</name>
</gene>
<name>A0AAE1VRG5_9SOLA</name>
<evidence type="ECO:0000313" key="3">
    <source>
        <dbReference type="Proteomes" id="UP001291623"/>
    </source>
</evidence>
<protein>
    <submittedName>
        <fullName evidence="2">Uncharacterized protein</fullName>
    </submittedName>
</protein>